<comment type="caution">
    <text evidence="1">The sequence shown here is derived from an EMBL/GenBank/DDBJ whole genome shotgun (WGS) entry which is preliminary data.</text>
</comment>
<sequence>MYSRTRTSCHQTAFQFLCQTNTLVIILNYMPTNSIYSNSFIGIILF</sequence>
<evidence type="ECO:0000313" key="1">
    <source>
        <dbReference type="EMBL" id="RWS08457.1"/>
    </source>
</evidence>
<proteinExistence type="predicted"/>
<organism evidence="1 2">
    <name type="scientific">Leptotrombidium deliense</name>
    <dbReference type="NCBI Taxonomy" id="299467"/>
    <lineage>
        <taxon>Eukaryota</taxon>
        <taxon>Metazoa</taxon>
        <taxon>Ecdysozoa</taxon>
        <taxon>Arthropoda</taxon>
        <taxon>Chelicerata</taxon>
        <taxon>Arachnida</taxon>
        <taxon>Acari</taxon>
        <taxon>Acariformes</taxon>
        <taxon>Trombidiformes</taxon>
        <taxon>Prostigmata</taxon>
        <taxon>Anystina</taxon>
        <taxon>Parasitengona</taxon>
        <taxon>Trombiculoidea</taxon>
        <taxon>Trombiculidae</taxon>
        <taxon>Leptotrombidium</taxon>
    </lineage>
</organism>
<accession>A0A443QZK0</accession>
<dbReference type="EMBL" id="NCKV01050683">
    <property type="protein sequence ID" value="RWS08457.1"/>
    <property type="molecule type" value="Genomic_DNA"/>
</dbReference>
<protein>
    <submittedName>
        <fullName evidence="1">Uncharacterized protein</fullName>
    </submittedName>
</protein>
<evidence type="ECO:0000313" key="2">
    <source>
        <dbReference type="Proteomes" id="UP000288716"/>
    </source>
</evidence>
<keyword evidence="2" id="KW-1185">Reference proteome</keyword>
<reference evidence="1 2" key="1">
    <citation type="journal article" date="2018" name="Gigascience">
        <title>Genomes of trombidid mites reveal novel predicted allergens and laterally-transferred genes associated with secondary metabolism.</title>
        <authorList>
            <person name="Dong X."/>
            <person name="Chaisiri K."/>
            <person name="Xia D."/>
            <person name="Armstrong S.D."/>
            <person name="Fang Y."/>
            <person name="Donnelly M.J."/>
            <person name="Kadowaki T."/>
            <person name="McGarry J.W."/>
            <person name="Darby A.C."/>
            <person name="Makepeace B.L."/>
        </authorList>
    </citation>
    <scope>NUCLEOTIDE SEQUENCE [LARGE SCALE GENOMIC DNA]</scope>
    <source>
        <strain evidence="1">UoL-UT</strain>
    </source>
</reference>
<dbReference type="VEuPathDB" id="VectorBase:LDEU014125"/>
<dbReference type="Proteomes" id="UP000288716">
    <property type="component" value="Unassembled WGS sequence"/>
</dbReference>
<name>A0A443QZK0_9ACAR</name>
<dbReference type="AlphaFoldDB" id="A0A443QZK0"/>
<gene>
    <name evidence="1" type="ORF">B4U80_00751</name>
</gene>